<protein>
    <recommendedName>
        <fullName evidence="1">Isopenicillin N synthase-like Fe(2+) 2OG dioxygenase domain-containing protein</fullName>
    </recommendedName>
</protein>
<dbReference type="Gene3D" id="2.60.120.620">
    <property type="entry name" value="q2cbj1_9rhob like domain"/>
    <property type="match status" value="1"/>
</dbReference>
<evidence type="ECO:0000259" key="1">
    <source>
        <dbReference type="Pfam" id="PF03171"/>
    </source>
</evidence>
<sequence length="136" mass="15274">MFPEIIGYDSQSFGFSIHYQPNTDTSIRPHTDASSVTLNVNLNTPEELFSGSAVNFYDTKQGLTKEHIFKSGTAVIHRGHVPHAAQHITSGSRSNFVFWLFGDKGQMPPQGIERKAVDARLRWSMPSDEQDNYSPF</sequence>
<keyword evidence="3" id="KW-1185">Reference proteome</keyword>
<gene>
    <name evidence="2" type="ORF">GLIP_0179</name>
</gene>
<dbReference type="Pfam" id="PF03171">
    <property type="entry name" value="2OG-FeII_Oxy"/>
    <property type="match status" value="1"/>
</dbReference>
<organism evidence="2 3">
    <name type="scientific">Aliiglaciecola lipolytica E3</name>
    <dbReference type="NCBI Taxonomy" id="1127673"/>
    <lineage>
        <taxon>Bacteria</taxon>
        <taxon>Pseudomonadati</taxon>
        <taxon>Pseudomonadota</taxon>
        <taxon>Gammaproteobacteria</taxon>
        <taxon>Alteromonadales</taxon>
        <taxon>Alteromonadaceae</taxon>
        <taxon>Aliiglaciecola</taxon>
    </lineage>
</organism>
<evidence type="ECO:0000313" key="3">
    <source>
        <dbReference type="Proteomes" id="UP000006334"/>
    </source>
</evidence>
<feature type="domain" description="Isopenicillin N synthase-like Fe(2+) 2OG dioxygenase" evidence="1">
    <location>
        <begin position="18"/>
        <end position="100"/>
    </location>
</feature>
<reference evidence="2 3" key="1">
    <citation type="journal article" date="2017" name="Antonie Van Leeuwenhoek">
        <title>Rhizobium rhizosphaerae sp. nov., a novel species isolated from rice rhizosphere.</title>
        <authorList>
            <person name="Zhao J.J."/>
            <person name="Zhang J."/>
            <person name="Zhang R.J."/>
            <person name="Zhang C.W."/>
            <person name="Yin H.Q."/>
            <person name="Zhang X.X."/>
        </authorList>
    </citation>
    <scope>NUCLEOTIDE SEQUENCE [LARGE SCALE GENOMIC DNA]</scope>
    <source>
        <strain evidence="2 3">E3</strain>
    </source>
</reference>
<dbReference type="Proteomes" id="UP000006334">
    <property type="component" value="Unassembled WGS sequence"/>
</dbReference>
<dbReference type="AlphaFoldDB" id="K6Y876"/>
<accession>K6Y876</accession>
<dbReference type="InterPro" id="IPR044861">
    <property type="entry name" value="IPNS-like_FE2OG_OXY"/>
</dbReference>
<dbReference type="eggNOG" id="ENOG502Z90Q">
    <property type="taxonomic scope" value="Bacteria"/>
</dbReference>
<evidence type="ECO:0000313" key="2">
    <source>
        <dbReference type="EMBL" id="GAC12833.1"/>
    </source>
</evidence>
<dbReference type="STRING" id="1127673.GLIP_0179"/>
<dbReference type="EMBL" id="BAEN01000007">
    <property type="protein sequence ID" value="GAC12833.1"/>
    <property type="molecule type" value="Genomic_DNA"/>
</dbReference>
<proteinExistence type="predicted"/>
<comment type="caution">
    <text evidence="2">The sequence shown here is derived from an EMBL/GenBank/DDBJ whole genome shotgun (WGS) entry which is preliminary data.</text>
</comment>
<name>K6Y876_9ALTE</name>